<comment type="caution">
    <text evidence="7">The sequence shown here is derived from an EMBL/GenBank/DDBJ whole genome shotgun (WGS) entry which is preliminary data.</text>
</comment>
<keyword evidence="5" id="KW-0472">Membrane</keyword>
<keyword evidence="6 7" id="KW-0012">Acyltransferase</keyword>
<evidence type="ECO:0000256" key="2">
    <source>
        <dbReference type="ARBA" id="ARBA00022475"/>
    </source>
</evidence>
<evidence type="ECO:0000313" key="7">
    <source>
        <dbReference type="EMBL" id="OZI32570.1"/>
    </source>
</evidence>
<dbReference type="Proteomes" id="UP000216020">
    <property type="component" value="Unassembled WGS sequence"/>
</dbReference>
<dbReference type="GO" id="GO:0016746">
    <property type="term" value="F:acyltransferase activity"/>
    <property type="evidence" value="ECO:0007669"/>
    <property type="project" value="UniProtKB-KW"/>
</dbReference>
<evidence type="ECO:0000256" key="3">
    <source>
        <dbReference type="ARBA" id="ARBA00022519"/>
    </source>
</evidence>
<evidence type="ECO:0000256" key="6">
    <source>
        <dbReference type="ARBA" id="ARBA00023315"/>
    </source>
</evidence>
<evidence type="ECO:0000256" key="5">
    <source>
        <dbReference type="ARBA" id="ARBA00023136"/>
    </source>
</evidence>
<sequence>MIVVFFRLLACLPLTLLQGLGRLCGRLAYALPGRFRDRLRANAAQAGYTDAAFARASAGEIGAMMLEQPKIWFRPEDCLARTVTDEWTVAEAALAEQRGVIFLTPHLGGFEINARYLAKRMPLTVMFRPPRQAALAPLLERARNTAELRAVPATMQGVREFVRTLRKQQAIGLLPDQAPGAGEGVWAPFFGRMAYTITLPGKLAAPHDVPIVLMASERLPRGRGWRIHLMRVPAPLPETPQEQAALINAAMETLIRRFPRQYLWSYNRYKTRGALPPDAVAGQESAP</sequence>
<keyword evidence="2" id="KW-1003">Cell membrane</keyword>
<proteinExistence type="predicted"/>
<accession>A0A261S705</accession>
<name>A0A261S705_9BORD</name>
<keyword evidence="3" id="KW-0997">Cell inner membrane</keyword>
<organism evidence="7 8">
    <name type="scientific">Bordetella genomosp. 10</name>
    <dbReference type="NCBI Taxonomy" id="1416804"/>
    <lineage>
        <taxon>Bacteria</taxon>
        <taxon>Pseudomonadati</taxon>
        <taxon>Pseudomonadota</taxon>
        <taxon>Betaproteobacteria</taxon>
        <taxon>Burkholderiales</taxon>
        <taxon>Alcaligenaceae</taxon>
        <taxon>Bordetella</taxon>
    </lineage>
</organism>
<dbReference type="Pfam" id="PF03279">
    <property type="entry name" value="Lip_A_acyltrans"/>
    <property type="match status" value="1"/>
</dbReference>
<dbReference type="AlphaFoldDB" id="A0A261S705"/>
<evidence type="ECO:0000256" key="4">
    <source>
        <dbReference type="ARBA" id="ARBA00022679"/>
    </source>
</evidence>
<dbReference type="PANTHER" id="PTHR30606:SF10">
    <property type="entry name" value="PHOSPHATIDYLINOSITOL MANNOSIDE ACYLTRANSFERASE"/>
    <property type="match status" value="1"/>
</dbReference>
<dbReference type="OrthoDB" id="8524027at2"/>
<reference evidence="8" key="1">
    <citation type="submission" date="2017-05" db="EMBL/GenBank/DDBJ databases">
        <title>Complete and WGS of Bordetella genogroups.</title>
        <authorList>
            <person name="Spilker T."/>
            <person name="Lipuma J."/>
        </authorList>
    </citation>
    <scope>NUCLEOTIDE SEQUENCE [LARGE SCALE GENOMIC DNA]</scope>
    <source>
        <strain evidence="8">AU16122</strain>
    </source>
</reference>
<dbReference type="CDD" id="cd07984">
    <property type="entry name" value="LPLAT_LABLAT-like"/>
    <property type="match status" value="1"/>
</dbReference>
<keyword evidence="8" id="KW-1185">Reference proteome</keyword>
<dbReference type="GO" id="GO:0009247">
    <property type="term" value="P:glycolipid biosynthetic process"/>
    <property type="evidence" value="ECO:0007669"/>
    <property type="project" value="UniProtKB-ARBA"/>
</dbReference>
<keyword evidence="4 7" id="KW-0808">Transferase</keyword>
<dbReference type="EMBL" id="NEVM01000005">
    <property type="protein sequence ID" value="OZI32570.1"/>
    <property type="molecule type" value="Genomic_DNA"/>
</dbReference>
<comment type="subcellular location">
    <subcellularLocation>
        <location evidence="1">Cell inner membrane</location>
    </subcellularLocation>
</comment>
<dbReference type="GO" id="GO:0005886">
    <property type="term" value="C:plasma membrane"/>
    <property type="evidence" value="ECO:0007669"/>
    <property type="project" value="UniProtKB-SubCell"/>
</dbReference>
<dbReference type="RefSeq" id="WP_094856991.1">
    <property type="nucleotide sequence ID" value="NZ_NEVM01000005.1"/>
</dbReference>
<evidence type="ECO:0000313" key="8">
    <source>
        <dbReference type="Proteomes" id="UP000216020"/>
    </source>
</evidence>
<protein>
    <submittedName>
        <fullName evidence="7">Lipid A biosynthesis lauroyl acyltransferase</fullName>
    </submittedName>
</protein>
<dbReference type="PIRSF" id="PIRSF026649">
    <property type="entry name" value="MsbB"/>
    <property type="match status" value="1"/>
</dbReference>
<dbReference type="NCBIfam" id="NF006487">
    <property type="entry name" value="PRK08905.1"/>
    <property type="match status" value="1"/>
</dbReference>
<evidence type="ECO:0000256" key="1">
    <source>
        <dbReference type="ARBA" id="ARBA00004533"/>
    </source>
</evidence>
<dbReference type="InterPro" id="IPR004960">
    <property type="entry name" value="LipA_acyltrans"/>
</dbReference>
<gene>
    <name evidence="7" type="ORF">CAL29_29635</name>
</gene>
<dbReference type="PANTHER" id="PTHR30606">
    <property type="entry name" value="LIPID A BIOSYNTHESIS LAUROYL ACYLTRANSFERASE"/>
    <property type="match status" value="1"/>
</dbReference>